<keyword evidence="9" id="KW-1185">Reference proteome</keyword>
<evidence type="ECO:0000256" key="4">
    <source>
        <dbReference type="ARBA" id="ARBA00022989"/>
    </source>
</evidence>
<evidence type="ECO:0000256" key="1">
    <source>
        <dbReference type="ARBA" id="ARBA00004651"/>
    </source>
</evidence>
<keyword evidence="3 6" id="KW-0812">Transmembrane</keyword>
<evidence type="ECO:0000259" key="7">
    <source>
        <dbReference type="Pfam" id="PF00892"/>
    </source>
</evidence>
<keyword evidence="5 6" id="KW-0472">Membrane</keyword>
<feature type="transmembrane region" description="Helical" evidence="6">
    <location>
        <begin position="149"/>
        <end position="166"/>
    </location>
</feature>
<evidence type="ECO:0000256" key="5">
    <source>
        <dbReference type="ARBA" id="ARBA00023136"/>
    </source>
</evidence>
<feature type="transmembrane region" description="Helical" evidence="6">
    <location>
        <begin position="92"/>
        <end position="114"/>
    </location>
</feature>
<evidence type="ECO:0000256" key="2">
    <source>
        <dbReference type="ARBA" id="ARBA00022475"/>
    </source>
</evidence>
<proteinExistence type="predicted"/>
<name>A0AAW6U469_9BACT</name>
<dbReference type="InterPro" id="IPR051258">
    <property type="entry name" value="Diverse_Substrate_Transporter"/>
</dbReference>
<dbReference type="Pfam" id="PF00892">
    <property type="entry name" value="EamA"/>
    <property type="match status" value="2"/>
</dbReference>
<dbReference type="InterPro" id="IPR000620">
    <property type="entry name" value="EamA_dom"/>
</dbReference>
<dbReference type="EMBL" id="JASCXX010000024">
    <property type="protein sequence ID" value="MDI6450738.1"/>
    <property type="molecule type" value="Genomic_DNA"/>
</dbReference>
<feature type="transmembrane region" description="Helical" evidence="6">
    <location>
        <begin position="35"/>
        <end position="54"/>
    </location>
</feature>
<evidence type="ECO:0000313" key="9">
    <source>
        <dbReference type="Proteomes" id="UP001431776"/>
    </source>
</evidence>
<evidence type="ECO:0000256" key="3">
    <source>
        <dbReference type="ARBA" id="ARBA00022692"/>
    </source>
</evidence>
<feature type="transmembrane region" description="Helical" evidence="6">
    <location>
        <begin position="237"/>
        <end position="255"/>
    </location>
</feature>
<feature type="domain" description="EamA" evidence="7">
    <location>
        <begin position="149"/>
        <end position="277"/>
    </location>
</feature>
<keyword evidence="2" id="KW-1003">Cell membrane</keyword>
<protein>
    <submittedName>
        <fullName evidence="8">DMT family transporter</fullName>
    </submittedName>
</protein>
<sequence>MQPRQINLIQLNVAVLMWGGTAMFAKGVALPVSHIIGLRSLIGAAALLAMLVVLKRSLGANGGRHYVLMVTLGLLLCAHWLTYFKALKVSTAAVGILALHTYPILTAIIEPFVFSERLRKSDIALAFAVFVGILIMTPTLSLSDTTTQGIVLGVVSGLFFMARNLLTRKYVHQYTSSVLMFWQMLVTGLVLLPWLLVDRVPWAPGTGGLLLLLGVVFTALPHTLFSASFKHLSAKTVGIIATLLPFYAAVLGYLIHDETLSLRTVAGGSVILAAIAFETVRSVRT</sequence>
<feature type="transmembrane region" description="Helical" evidence="6">
    <location>
        <begin position="123"/>
        <end position="143"/>
    </location>
</feature>
<gene>
    <name evidence="8" type="ORF">QJ522_16890</name>
</gene>
<dbReference type="InterPro" id="IPR037185">
    <property type="entry name" value="EmrE-like"/>
</dbReference>
<feature type="transmembrane region" description="Helical" evidence="6">
    <location>
        <begin position="178"/>
        <end position="196"/>
    </location>
</feature>
<feature type="domain" description="EamA" evidence="7">
    <location>
        <begin position="13"/>
        <end position="136"/>
    </location>
</feature>
<accession>A0AAW6U469</accession>
<dbReference type="PANTHER" id="PTHR42920">
    <property type="entry name" value="OS03G0707200 PROTEIN-RELATED"/>
    <property type="match status" value="1"/>
</dbReference>
<dbReference type="PANTHER" id="PTHR42920:SF5">
    <property type="entry name" value="EAMA DOMAIN-CONTAINING PROTEIN"/>
    <property type="match status" value="1"/>
</dbReference>
<dbReference type="Proteomes" id="UP001431776">
    <property type="component" value="Unassembled WGS sequence"/>
</dbReference>
<reference evidence="8" key="1">
    <citation type="submission" date="2023-05" db="EMBL/GenBank/DDBJ databases">
        <title>Anaerotaeda fermentans gen. nov., sp. nov., a novel anaerobic planctomycete of the new family within the order Sedimentisphaerales isolated from Taman Peninsula, Russia.</title>
        <authorList>
            <person name="Khomyakova M.A."/>
            <person name="Merkel A.Y."/>
            <person name="Slobodkin A.I."/>
        </authorList>
    </citation>
    <scope>NUCLEOTIDE SEQUENCE</scope>
    <source>
        <strain evidence="8">M17dextr</strain>
    </source>
</reference>
<feature type="transmembrane region" description="Helical" evidence="6">
    <location>
        <begin position="261"/>
        <end position="280"/>
    </location>
</feature>
<dbReference type="GO" id="GO:0005886">
    <property type="term" value="C:plasma membrane"/>
    <property type="evidence" value="ECO:0007669"/>
    <property type="project" value="UniProtKB-SubCell"/>
</dbReference>
<dbReference type="AlphaFoldDB" id="A0AAW6U469"/>
<dbReference type="SUPFAM" id="SSF103481">
    <property type="entry name" value="Multidrug resistance efflux transporter EmrE"/>
    <property type="match status" value="2"/>
</dbReference>
<evidence type="ECO:0000313" key="8">
    <source>
        <dbReference type="EMBL" id="MDI6450738.1"/>
    </source>
</evidence>
<feature type="transmembrane region" description="Helical" evidence="6">
    <location>
        <begin position="7"/>
        <end position="29"/>
    </location>
</feature>
<dbReference type="RefSeq" id="WP_349246149.1">
    <property type="nucleotide sequence ID" value="NZ_JASCXX010000024.1"/>
</dbReference>
<keyword evidence="4 6" id="KW-1133">Transmembrane helix</keyword>
<comment type="caution">
    <text evidence="8">The sequence shown here is derived from an EMBL/GenBank/DDBJ whole genome shotgun (WGS) entry which is preliminary data.</text>
</comment>
<feature type="transmembrane region" description="Helical" evidence="6">
    <location>
        <begin position="66"/>
        <end position="86"/>
    </location>
</feature>
<feature type="transmembrane region" description="Helical" evidence="6">
    <location>
        <begin position="202"/>
        <end position="225"/>
    </location>
</feature>
<organism evidence="8 9">
    <name type="scientific">Anaerobaca lacustris</name>
    <dbReference type="NCBI Taxonomy" id="3044600"/>
    <lineage>
        <taxon>Bacteria</taxon>
        <taxon>Pseudomonadati</taxon>
        <taxon>Planctomycetota</taxon>
        <taxon>Phycisphaerae</taxon>
        <taxon>Sedimentisphaerales</taxon>
        <taxon>Anaerobacaceae</taxon>
        <taxon>Anaerobaca</taxon>
    </lineage>
</organism>
<evidence type="ECO:0000256" key="6">
    <source>
        <dbReference type="SAM" id="Phobius"/>
    </source>
</evidence>
<comment type="subcellular location">
    <subcellularLocation>
        <location evidence="1">Cell membrane</location>
        <topology evidence="1">Multi-pass membrane protein</topology>
    </subcellularLocation>
</comment>